<dbReference type="PANTHER" id="PTHR30461">
    <property type="entry name" value="DNA-INVERTASE FROM LAMBDOID PROPHAGE"/>
    <property type="match status" value="1"/>
</dbReference>
<evidence type="ECO:0000313" key="10">
    <source>
        <dbReference type="EMBL" id="UPU46381.1"/>
    </source>
</evidence>
<dbReference type="GO" id="GO:0015074">
    <property type="term" value="P:DNA integration"/>
    <property type="evidence" value="ECO:0007669"/>
    <property type="project" value="UniProtKB-KW"/>
</dbReference>
<dbReference type="PROSITE" id="PS00398">
    <property type="entry name" value="RECOMBINASES_2"/>
    <property type="match status" value="1"/>
</dbReference>
<dbReference type="PANTHER" id="PTHR30461:SF2">
    <property type="entry name" value="SERINE RECOMBINASE PINE-RELATED"/>
    <property type="match status" value="1"/>
</dbReference>
<dbReference type="Proteomes" id="UP000831484">
    <property type="component" value="Plasmid pdjl-6-3"/>
</dbReference>
<keyword evidence="4" id="KW-0233">DNA recombination</keyword>
<dbReference type="InterPro" id="IPR036162">
    <property type="entry name" value="Resolvase-like_N_sf"/>
</dbReference>
<evidence type="ECO:0000256" key="7">
    <source>
        <dbReference type="SAM" id="MobiDB-lite"/>
    </source>
</evidence>
<dbReference type="PROSITE" id="PS00397">
    <property type="entry name" value="RECOMBINASES_1"/>
    <property type="match status" value="1"/>
</dbReference>
<dbReference type="EMBL" id="CP096564">
    <property type="protein sequence ID" value="UPU46188.1"/>
    <property type="molecule type" value="Genomic_DNA"/>
</dbReference>
<protein>
    <submittedName>
        <fullName evidence="11">Recombinase family protein</fullName>
    </submittedName>
</protein>
<evidence type="ECO:0000313" key="11">
    <source>
        <dbReference type="EMBL" id="UPU46940.1"/>
    </source>
</evidence>
<evidence type="ECO:0000256" key="1">
    <source>
        <dbReference type="ARBA" id="ARBA00009913"/>
    </source>
</evidence>
<accession>A0AB38RP92</accession>
<proteinExistence type="inferred from homology"/>
<keyword evidence="3" id="KW-0238">DNA-binding</keyword>
<dbReference type="InterPro" id="IPR050639">
    <property type="entry name" value="SSR_resolvase"/>
</dbReference>
<evidence type="ECO:0000313" key="12">
    <source>
        <dbReference type="Proteomes" id="UP000831484"/>
    </source>
</evidence>
<dbReference type="CDD" id="cd03768">
    <property type="entry name" value="SR_ResInv"/>
    <property type="match status" value="1"/>
</dbReference>
<dbReference type="Pfam" id="PF00239">
    <property type="entry name" value="Resolvase"/>
    <property type="match status" value="1"/>
</dbReference>
<reference evidence="12" key="1">
    <citation type="journal article" date="2022" name="Environ. Microbiol.">
        <title>Functional analysis, diversity, and distribution of carbendazim hydrolases MheI and CbmA, responsible for the initial step in carbendazim degradation.</title>
        <authorList>
            <person name="Zhang M."/>
            <person name="Bai X."/>
            <person name="Li Q."/>
            <person name="Zhang L."/>
            <person name="Zhu Q."/>
            <person name="Gao S."/>
            <person name="Ke Z."/>
            <person name="Jiang M."/>
            <person name="Hu J."/>
            <person name="Qiu J."/>
            <person name="Hong Q."/>
        </authorList>
    </citation>
    <scope>NUCLEOTIDE SEQUENCE [LARGE SCALE GENOMIC DNA]</scope>
    <source>
        <strain evidence="12">djl-6</strain>
    </source>
</reference>
<dbReference type="InterPro" id="IPR006119">
    <property type="entry name" value="Resolv_N"/>
</dbReference>
<geneLocation type="plasmid" evidence="11 12">
    <name>pdjl-6-5</name>
</geneLocation>
<dbReference type="InterPro" id="IPR006120">
    <property type="entry name" value="Resolvase_HTH_dom"/>
</dbReference>
<geneLocation type="plasmid" evidence="9 12">
    <name>pdjl-6-1</name>
</geneLocation>
<evidence type="ECO:0000256" key="6">
    <source>
        <dbReference type="PROSITE-ProRule" id="PRU10137"/>
    </source>
</evidence>
<dbReference type="SMART" id="SM00857">
    <property type="entry name" value="Resolvase"/>
    <property type="match status" value="1"/>
</dbReference>
<keyword evidence="2" id="KW-0229">DNA integration</keyword>
<feature type="region of interest" description="Disordered" evidence="7">
    <location>
        <begin position="197"/>
        <end position="226"/>
    </location>
</feature>
<feature type="domain" description="Resolvase/invertase-type recombinase catalytic" evidence="8">
    <location>
        <begin position="1"/>
        <end position="136"/>
    </location>
</feature>
<dbReference type="SUPFAM" id="SSF53041">
    <property type="entry name" value="Resolvase-like"/>
    <property type="match status" value="1"/>
</dbReference>
<keyword evidence="11" id="KW-0614">Plasmid</keyword>
<dbReference type="Gene3D" id="3.40.50.1390">
    <property type="entry name" value="Resolvase, N-terminal catalytic domain"/>
    <property type="match status" value="1"/>
</dbReference>
<keyword evidence="12" id="KW-1185">Reference proteome</keyword>
<dbReference type="InterPro" id="IPR009057">
    <property type="entry name" value="Homeodomain-like_sf"/>
</dbReference>
<dbReference type="Proteomes" id="UP000831484">
    <property type="component" value="Plasmid pdjl-6-5"/>
</dbReference>
<name>A0AB38RP92_RHOSG</name>
<dbReference type="Proteomes" id="UP000831484">
    <property type="component" value="Plasmid pdjl-6-1"/>
</dbReference>
<dbReference type="GO" id="GO:0000150">
    <property type="term" value="F:DNA strand exchange activity"/>
    <property type="evidence" value="ECO:0007669"/>
    <property type="project" value="InterPro"/>
</dbReference>
<geneLocation type="plasmid" evidence="10 12">
    <name>pdjl-6-3</name>
</geneLocation>
<dbReference type="Gene3D" id="1.10.10.60">
    <property type="entry name" value="Homeodomain-like"/>
    <property type="match status" value="1"/>
</dbReference>
<dbReference type="EMBL" id="CP096568">
    <property type="protein sequence ID" value="UPU46940.1"/>
    <property type="molecule type" value="Genomic_DNA"/>
</dbReference>
<feature type="active site" description="O-(5'-phospho-DNA)-serine intermediate" evidence="5 6">
    <location>
        <position position="9"/>
    </location>
</feature>
<dbReference type="Pfam" id="PF02796">
    <property type="entry name" value="HTH_7"/>
    <property type="match status" value="1"/>
</dbReference>
<dbReference type="EMBL" id="CP096566">
    <property type="protein sequence ID" value="UPU46381.1"/>
    <property type="molecule type" value="Genomic_DNA"/>
</dbReference>
<evidence type="ECO:0000256" key="4">
    <source>
        <dbReference type="ARBA" id="ARBA00023172"/>
    </source>
</evidence>
<dbReference type="InterPro" id="IPR006118">
    <property type="entry name" value="Recombinase_CS"/>
</dbReference>
<sequence length="332" mass="35729">MLLGYARVSTADQNPAHQIDALRRAGVTTENIHVDHVSGAKASRPQLDVVLALLDDGDILVITHLDRLSRSVLHLITLGADLRKRGVGLKVLEQGIDTATAEGRAMFEMLSVLAELQRELAVNNVREGVAAARTRGRKGGRPPKLTDDQVQLAQQLYDGGEHTVVQIADMLGVPRTTVYGHLNKAAAAKTTGTVSLATTPEPAAPESGSVSGTVPRPSRTRRTTRACPTCRHEPATRAEAAHQRDDLAVSWLRPDKDRRGELVAQHHCRQCEPDLPVFDVACALCGDGPILTGELATAARTVLPVPVQRWLADAGWCTSPTLLCPDHSLQSR</sequence>
<dbReference type="SUPFAM" id="SSF46689">
    <property type="entry name" value="Homeodomain-like"/>
    <property type="match status" value="1"/>
</dbReference>
<evidence type="ECO:0000259" key="8">
    <source>
        <dbReference type="PROSITE" id="PS51736"/>
    </source>
</evidence>
<gene>
    <name evidence="9" type="ORF">M0639_29985</name>
    <name evidence="10" type="ORF">M0639_30925</name>
    <name evidence="11" type="ORF">M0639_34510</name>
</gene>
<dbReference type="PROSITE" id="PS51736">
    <property type="entry name" value="RECOMBINASES_3"/>
    <property type="match status" value="1"/>
</dbReference>
<evidence type="ECO:0000256" key="5">
    <source>
        <dbReference type="PIRSR" id="PIRSR606118-50"/>
    </source>
</evidence>
<evidence type="ECO:0000256" key="3">
    <source>
        <dbReference type="ARBA" id="ARBA00023125"/>
    </source>
</evidence>
<dbReference type="CDD" id="cd00569">
    <property type="entry name" value="HTH_Hin_like"/>
    <property type="match status" value="1"/>
</dbReference>
<comment type="similarity">
    <text evidence="1">Belongs to the site-specific recombinase resolvase family.</text>
</comment>
<evidence type="ECO:0000256" key="2">
    <source>
        <dbReference type="ARBA" id="ARBA00022908"/>
    </source>
</evidence>
<organism evidence="11 12">
    <name type="scientific">Rhodococcus qingshengii JCM 15477</name>
    <dbReference type="NCBI Taxonomy" id="1303681"/>
    <lineage>
        <taxon>Bacteria</taxon>
        <taxon>Bacillati</taxon>
        <taxon>Actinomycetota</taxon>
        <taxon>Actinomycetes</taxon>
        <taxon>Mycobacteriales</taxon>
        <taxon>Nocardiaceae</taxon>
        <taxon>Rhodococcus</taxon>
        <taxon>Rhodococcus erythropolis group</taxon>
    </lineage>
</organism>
<reference evidence="11" key="2">
    <citation type="submission" date="2022-04" db="EMBL/GenBank/DDBJ databases">
        <title>Functional analysis, diversity, and distribution of carbendazim hydrolases MheI and CbmA, responsible for the initial step in carbendazim degradation.</title>
        <authorList>
            <person name="Zhang M."/>
        </authorList>
    </citation>
    <scope>NUCLEOTIDE SEQUENCE</scope>
    <source>
        <strain evidence="11">Djl-6</strain>
        <plasmid evidence="9">pdjl-6-1</plasmid>
        <plasmid evidence="10">pdjl-6-3</plasmid>
        <plasmid evidence="11">pdjl-6-5</plasmid>
    </source>
</reference>
<dbReference type="GO" id="GO:0003677">
    <property type="term" value="F:DNA binding"/>
    <property type="evidence" value="ECO:0007669"/>
    <property type="project" value="UniProtKB-KW"/>
</dbReference>
<dbReference type="AlphaFoldDB" id="A0AB38RP92"/>
<dbReference type="RefSeq" id="WP_064074902.1">
    <property type="nucleotide sequence ID" value="NZ_CP096564.1"/>
</dbReference>
<evidence type="ECO:0000313" key="9">
    <source>
        <dbReference type="EMBL" id="UPU46188.1"/>
    </source>
</evidence>